<comment type="caution">
    <text evidence="1">The sequence shown here is derived from an EMBL/GenBank/DDBJ whole genome shotgun (WGS) entry which is preliminary data.</text>
</comment>
<dbReference type="EMBL" id="SRYV01000025">
    <property type="protein sequence ID" value="TGY10536.1"/>
    <property type="molecule type" value="Genomic_DNA"/>
</dbReference>
<sequence length="24" mass="2465">LGGLSAGLGLIGLAGVKKRRRKED</sequence>
<dbReference type="AlphaFoldDB" id="A0A4S2B8F4"/>
<name>A0A4S2B8F4_9LACO</name>
<feature type="non-terminal residue" evidence="1">
    <location>
        <position position="1"/>
    </location>
</feature>
<dbReference type="NCBIfam" id="TIGR01167">
    <property type="entry name" value="LPXTG_anchor"/>
    <property type="match status" value="1"/>
</dbReference>
<reference evidence="1 2" key="1">
    <citation type="submission" date="2019-04" db="EMBL/GenBank/DDBJ databases">
        <title>Microbes associate with the intestines of laboratory mice.</title>
        <authorList>
            <person name="Navarre W."/>
            <person name="Wong E."/>
            <person name="Huang K."/>
            <person name="Tropini C."/>
            <person name="Ng K."/>
            <person name="Yu B."/>
        </authorList>
    </citation>
    <scope>NUCLEOTIDE SEQUENCE [LARGE SCALE GENOMIC DNA]</scope>
    <source>
        <strain evidence="1 2">NM61_E11</strain>
    </source>
</reference>
<organism evidence="1 2">
    <name type="scientific">Lactobacillus intestinalis</name>
    <dbReference type="NCBI Taxonomy" id="151781"/>
    <lineage>
        <taxon>Bacteria</taxon>
        <taxon>Bacillati</taxon>
        <taxon>Bacillota</taxon>
        <taxon>Bacilli</taxon>
        <taxon>Lactobacillales</taxon>
        <taxon>Lactobacillaceae</taxon>
        <taxon>Lactobacillus</taxon>
    </lineage>
</organism>
<gene>
    <name evidence="1" type="ORF">E5351_09575</name>
</gene>
<protein>
    <submittedName>
        <fullName evidence="1">LPXTG cell wall anchor domain-containing protein</fullName>
    </submittedName>
</protein>
<proteinExistence type="predicted"/>
<evidence type="ECO:0000313" key="2">
    <source>
        <dbReference type="Proteomes" id="UP000309117"/>
    </source>
</evidence>
<dbReference type="Proteomes" id="UP000309117">
    <property type="component" value="Unassembled WGS sequence"/>
</dbReference>
<accession>A0A4S2B8F4</accession>
<evidence type="ECO:0000313" key="1">
    <source>
        <dbReference type="EMBL" id="TGY10536.1"/>
    </source>
</evidence>